<feature type="transmembrane region" description="Helical" evidence="1">
    <location>
        <begin position="80"/>
        <end position="101"/>
    </location>
</feature>
<keyword evidence="1" id="KW-0812">Transmembrane</keyword>
<dbReference type="EMBL" id="JACHEB010000008">
    <property type="protein sequence ID" value="MBB5329923.1"/>
    <property type="molecule type" value="Genomic_DNA"/>
</dbReference>
<organism evidence="3 4">
    <name type="scientific">Tunturiibacter gelidiferens</name>
    <dbReference type="NCBI Taxonomy" id="3069689"/>
    <lineage>
        <taxon>Bacteria</taxon>
        <taxon>Pseudomonadati</taxon>
        <taxon>Acidobacteriota</taxon>
        <taxon>Terriglobia</taxon>
        <taxon>Terriglobales</taxon>
        <taxon>Acidobacteriaceae</taxon>
        <taxon>Tunturiibacter</taxon>
    </lineage>
</organism>
<sequence>MSDKIVSVSQEADFEIAQQNRIEPPKASGKFVLLFAFLLVQLLVYPYAGSGATISLWFRLLNVLIAFSSVYAVSFRRVTWIIALVFAAPLLLDPFILHEITMSKLQLARSGMSVAFDIFIIVVIFKRVFQRDEATSDAIYGAVSIYLLAGFGFSRIYSILVAFQHDAFYLDPALNHHTLPLQSDLTYYSFLTMTSLGAAGISPVSDQARSLSIVQSLLGILYLGVLVSRLIATYKPISGSPERR</sequence>
<reference evidence="3 4" key="1">
    <citation type="submission" date="2020-08" db="EMBL/GenBank/DDBJ databases">
        <title>Genomic Encyclopedia of Type Strains, Phase IV (KMG-V): Genome sequencing to study the core and pangenomes of soil and plant-associated prokaryotes.</title>
        <authorList>
            <person name="Whitman W."/>
        </authorList>
    </citation>
    <scope>NUCLEOTIDE SEQUENCE [LARGE SCALE GENOMIC DNA]</scope>
    <source>
        <strain evidence="3 4">X5P2</strain>
    </source>
</reference>
<dbReference type="Pfam" id="PF07885">
    <property type="entry name" value="Ion_trans_2"/>
    <property type="match status" value="1"/>
</dbReference>
<dbReference type="AlphaFoldDB" id="A0A9X0QGQ8"/>
<evidence type="ECO:0000313" key="3">
    <source>
        <dbReference type="EMBL" id="MBB5329923.1"/>
    </source>
</evidence>
<evidence type="ECO:0000259" key="2">
    <source>
        <dbReference type="Pfam" id="PF07885"/>
    </source>
</evidence>
<feature type="transmembrane region" description="Helical" evidence="1">
    <location>
        <begin position="107"/>
        <end position="126"/>
    </location>
</feature>
<keyword evidence="1" id="KW-0472">Membrane</keyword>
<keyword evidence="1" id="KW-1133">Transmembrane helix</keyword>
<dbReference type="Gene3D" id="1.10.287.70">
    <property type="match status" value="1"/>
</dbReference>
<feature type="transmembrane region" description="Helical" evidence="1">
    <location>
        <begin position="185"/>
        <end position="204"/>
    </location>
</feature>
<proteinExistence type="predicted"/>
<dbReference type="Proteomes" id="UP000535182">
    <property type="component" value="Unassembled WGS sequence"/>
</dbReference>
<feature type="domain" description="Potassium channel" evidence="2">
    <location>
        <begin position="183"/>
        <end position="232"/>
    </location>
</feature>
<feature type="transmembrane region" description="Helical" evidence="1">
    <location>
        <begin position="54"/>
        <end position="73"/>
    </location>
</feature>
<dbReference type="RefSeq" id="WP_183978876.1">
    <property type="nucleotide sequence ID" value="NZ_JACHEB010000008.1"/>
</dbReference>
<evidence type="ECO:0000256" key="1">
    <source>
        <dbReference type="SAM" id="Phobius"/>
    </source>
</evidence>
<feature type="transmembrane region" description="Helical" evidence="1">
    <location>
        <begin position="138"/>
        <end position="165"/>
    </location>
</feature>
<keyword evidence="4" id="KW-1185">Reference proteome</keyword>
<name>A0A9X0QGQ8_9BACT</name>
<dbReference type="SUPFAM" id="SSF81324">
    <property type="entry name" value="Voltage-gated potassium channels"/>
    <property type="match status" value="1"/>
</dbReference>
<gene>
    <name evidence="3" type="ORF">HDF14_003552</name>
</gene>
<dbReference type="InterPro" id="IPR013099">
    <property type="entry name" value="K_chnl_dom"/>
</dbReference>
<accession>A0A9X0QGQ8</accession>
<evidence type="ECO:0000313" key="4">
    <source>
        <dbReference type="Proteomes" id="UP000535182"/>
    </source>
</evidence>
<comment type="caution">
    <text evidence="3">The sequence shown here is derived from an EMBL/GenBank/DDBJ whole genome shotgun (WGS) entry which is preliminary data.</text>
</comment>
<feature type="transmembrane region" description="Helical" evidence="1">
    <location>
        <begin position="31"/>
        <end position="48"/>
    </location>
</feature>
<feature type="transmembrane region" description="Helical" evidence="1">
    <location>
        <begin position="216"/>
        <end position="234"/>
    </location>
</feature>
<protein>
    <recommendedName>
        <fullName evidence="2">Potassium channel domain-containing protein</fullName>
    </recommendedName>
</protein>